<organism evidence="2 3">
    <name type="scientific">Vitreoscilla stercoraria</name>
    <dbReference type="NCBI Taxonomy" id="61"/>
    <lineage>
        <taxon>Bacteria</taxon>
        <taxon>Pseudomonadati</taxon>
        <taxon>Pseudomonadota</taxon>
        <taxon>Betaproteobacteria</taxon>
        <taxon>Neisseriales</taxon>
        <taxon>Neisseriaceae</taxon>
        <taxon>Vitreoscilla</taxon>
    </lineage>
</organism>
<sequence length="143" mass="16189">MKPLFWMFSLFSLCAQAQAQWLSPQNDSHNTGAAHVEKVTAMPDSSMTVKLFHSMPIDAPSMNPWFLRLAVVNEEKLSWNVYHLPNVKSYQVLPSAKVGYLKIAIRQDDYNVQTGKNVERASTLFINLHNANQNGGRIEIDVK</sequence>
<evidence type="ECO:0000256" key="1">
    <source>
        <dbReference type="SAM" id="SignalP"/>
    </source>
</evidence>
<dbReference type="Proteomes" id="UP000832034">
    <property type="component" value="Chromosome"/>
</dbReference>
<dbReference type="EMBL" id="CP091512">
    <property type="protein sequence ID" value="UOO92006.1"/>
    <property type="molecule type" value="Genomic_DNA"/>
</dbReference>
<keyword evidence="3" id="KW-1185">Reference proteome</keyword>
<accession>A0ABY4E8B6</accession>
<keyword evidence="1" id="KW-0732">Signal</keyword>
<reference evidence="2" key="1">
    <citation type="submission" date="2021-12" db="EMBL/GenBank/DDBJ databases">
        <authorList>
            <person name="Veyrier F.J."/>
        </authorList>
    </citation>
    <scope>NUCLEOTIDE SEQUENCE</scope>
    <source>
        <strain evidence="2">SAG 1488-6</strain>
    </source>
</reference>
<feature type="chain" id="PRO_5046879378" evidence="1">
    <location>
        <begin position="20"/>
        <end position="143"/>
    </location>
</feature>
<reference evidence="2" key="2">
    <citation type="journal article" date="2022" name="Res Sq">
        <title>Evolution of multicellular longitudinally dividing oral cavity symbionts (Neisseriaceae).</title>
        <authorList>
            <person name="Nyongesa S."/>
            <person name="Weber P."/>
            <person name="Bernet E."/>
            <person name="Pullido F."/>
            <person name="Nieckarz M."/>
            <person name="Delaby M."/>
            <person name="Nieves C."/>
            <person name="Viehboeck T."/>
            <person name="Krause N."/>
            <person name="Rivera-Millot A."/>
            <person name="Nakamura A."/>
            <person name="Vischer N."/>
            <person name="VanNieuwenhze M."/>
            <person name="Brun Y."/>
            <person name="Cava F."/>
            <person name="Bulgheresi S."/>
            <person name="Veyrier F."/>
        </authorList>
    </citation>
    <scope>NUCLEOTIDE SEQUENCE</scope>
    <source>
        <strain evidence="2">SAG 1488-6</strain>
    </source>
</reference>
<evidence type="ECO:0000313" key="2">
    <source>
        <dbReference type="EMBL" id="UOO92006.1"/>
    </source>
</evidence>
<feature type="signal peptide" evidence="1">
    <location>
        <begin position="1"/>
        <end position="19"/>
    </location>
</feature>
<gene>
    <name evidence="2" type="ORF">LVJ81_10270</name>
</gene>
<dbReference type="RefSeq" id="WP_019959274.1">
    <property type="nucleotide sequence ID" value="NZ_CP091512.1"/>
</dbReference>
<evidence type="ECO:0000313" key="3">
    <source>
        <dbReference type="Proteomes" id="UP000832034"/>
    </source>
</evidence>
<name>A0ABY4E8B6_VITST</name>
<protein>
    <submittedName>
        <fullName evidence="2">Uncharacterized protein</fullName>
    </submittedName>
</protein>
<proteinExistence type="predicted"/>